<gene>
    <name evidence="3" type="ORF">CK203_063031</name>
</gene>
<name>A0A438G5K5_VITVI</name>
<feature type="region of interest" description="Disordered" evidence="1">
    <location>
        <begin position="80"/>
        <end position="134"/>
    </location>
</feature>
<dbReference type="EMBL" id="QGNW01000581">
    <property type="protein sequence ID" value="RVW67479.1"/>
    <property type="molecule type" value="Genomic_DNA"/>
</dbReference>
<reference evidence="3 4" key="1">
    <citation type="journal article" date="2018" name="PLoS Genet.">
        <title>Population sequencing reveals clonal diversity and ancestral inbreeding in the grapevine cultivar Chardonnay.</title>
        <authorList>
            <person name="Roach M.J."/>
            <person name="Johnson D.L."/>
            <person name="Bohlmann J."/>
            <person name="van Vuuren H.J."/>
            <person name="Jones S.J."/>
            <person name="Pretorius I.S."/>
            <person name="Schmidt S.A."/>
            <person name="Borneman A.R."/>
        </authorList>
    </citation>
    <scope>NUCLEOTIDE SEQUENCE [LARGE SCALE GENOMIC DNA]</scope>
    <source>
        <strain evidence="4">cv. Chardonnay</strain>
        <tissue evidence="3">Leaf</tissue>
    </source>
</reference>
<evidence type="ECO:0000313" key="3">
    <source>
        <dbReference type="EMBL" id="RVW67479.1"/>
    </source>
</evidence>
<dbReference type="Proteomes" id="UP000288805">
    <property type="component" value="Unassembled WGS sequence"/>
</dbReference>
<evidence type="ECO:0000256" key="1">
    <source>
        <dbReference type="SAM" id="MobiDB-lite"/>
    </source>
</evidence>
<accession>A0A438G5K5</accession>
<dbReference type="InterPro" id="IPR005162">
    <property type="entry name" value="Retrotrans_gag_dom"/>
</dbReference>
<dbReference type="AlphaFoldDB" id="A0A438G5K5"/>
<dbReference type="PANTHER" id="PTHR33223">
    <property type="entry name" value="CCHC-TYPE DOMAIN-CONTAINING PROTEIN"/>
    <property type="match status" value="1"/>
</dbReference>
<proteinExistence type="predicted"/>
<feature type="compositionally biased region" description="Pro residues" evidence="1">
    <location>
        <begin position="97"/>
        <end position="106"/>
    </location>
</feature>
<evidence type="ECO:0000259" key="2">
    <source>
        <dbReference type="Pfam" id="PF03732"/>
    </source>
</evidence>
<protein>
    <recommendedName>
        <fullName evidence="2">Retrotransposon gag domain-containing protein</fullName>
    </recommendedName>
</protein>
<dbReference type="PANTHER" id="PTHR33223:SF8">
    <property type="entry name" value="OS04G0172440 PROTEIN"/>
    <property type="match status" value="1"/>
</dbReference>
<comment type="caution">
    <text evidence="3">The sequence shown here is derived from an EMBL/GenBank/DDBJ whole genome shotgun (WGS) entry which is preliminary data.</text>
</comment>
<dbReference type="Pfam" id="PF03732">
    <property type="entry name" value="Retrotrans_gag"/>
    <property type="match status" value="1"/>
</dbReference>
<sequence length="381" mass="42967">MGASVGLQSRFSSNRSTDTFSLGSTSWIRVGGRLIRVSDQLDQRSDQRDMDSQIVTVDQFAEAMASIQEAIASLGRRIDGQQAQQVPPPVGAQYDPTVPPPPPPSQSAPQAMPFTLHSQTGIAPPPITVPTLTSEDPHARMDRLEQASLPAKFRMPDIERYTGIGCPRLHLRLYSTVMRAHGLDEPQMITLFPLSLSGAAQRWFASLEASRRRTWDDLAQEFLRQFSFNTVVDVSRRELEALRQRTEESVSSFISRWRGKIAEIIDRPSERDQIQMVLRSLQPRIARHVRPPRRHQSVPQLLETHPSYTPQQFRPRAPCPAFDQTYQAQPLALPYYATQGIERPPVSYTATGQPCYATQFTPRPAPSYPRPRAQQTLHLLL</sequence>
<evidence type="ECO:0000313" key="4">
    <source>
        <dbReference type="Proteomes" id="UP000288805"/>
    </source>
</evidence>
<feature type="domain" description="Retrotransposon gag" evidence="2">
    <location>
        <begin position="191"/>
        <end position="281"/>
    </location>
</feature>
<organism evidence="3 4">
    <name type="scientific">Vitis vinifera</name>
    <name type="common">Grape</name>
    <dbReference type="NCBI Taxonomy" id="29760"/>
    <lineage>
        <taxon>Eukaryota</taxon>
        <taxon>Viridiplantae</taxon>
        <taxon>Streptophyta</taxon>
        <taxon>Embryophyta</taxon>
        <taxon>Tracheophyta</taxon>
        <taxon>Spermatophyta</taxon>
        <taxon>Magnoliopsida</taxon>
        <taxon>eudicotyledons</taxon>
        <taxon>Gunneridae</taxon>
        <taxon>Pentapetalae</taxon>
        <taxon>rosids</taxon>
        <taxon>Vitales</taxon>
        <taxon>Vitaceae</taxon>
        <taxon>Viteae</taxon>
        <taxon>Vitis</taxon>
    </lineage>
</organism>